<keyword evidence="9 11" id="KW-0472">Membrane</keyword>
<evidence type="ECO:0000313" key="13">
    <source>
        <dbReference type="EMBL" id="KIL42797.1"/>
    </source>
</evidence>
<dbReference type="AlphaFoldDB" id="A0A0C2V153"/>
<evidence type="ECO:0000256" key="7">
    <source>
        <dbReference type="ARBA" id="ARBA00022692"/>
    </source>
</evidence>
<keyword evidence="7 11" id="KW-0812">Transmembrane</keyword>
<evidence type="ECO:0000256" key="6">
    <source>
        <dbReference type="ARBA" id="ARBA00022475"/>
    </source>
</evidence>
<protein>
    <recommendedName>
        <fullName evidence="4">Putative hemin transport system permease protein HrtB</fullName>
    </recommendedName>
</protein>
<dbReference type="GO" id="GO:0005886">
    <property type="term" value="C:plasma membrane"/>
    <property type="evidence" value="ECO:0007669"/>
    <property type="project" value="UniProtKB-SubCell"/>
</dbReference>
<dbReference type="PANTHER" id="PTHR43738:SF1">
    <property type="entry name" value="HEMIN TRANSPORT SYSTEM PERMEASE PROTEIN HRTB-RELATED"/>
    <property type="match status" value="1"/>
</dbReference>
<evidence type="ECO:0000259" key="12">
    <source>
        <dbReference type="Pfam" id="PF02687"/>
    </source>
</evidence>
<proteinExistence type="inferred from homology"/>
<evidence type="ECO:0000256" key="4">
    <source>
        <dbReference type="ARBA" id="ARBA00016962"/>
    </source>
</evidence>
<evidence type="ECO:0000256" key="10">
    <source>
        <dbReference type="ARBA" id="ARBA00024973"/>
    </source>
</evidence>
<sequence length="338" mass="37045">MMNLAWKEMKKNKLKFFILGSIVFLVSLLTFVISGLANGLSEDNASLIRNMPEGQFLMSSDAEETYSMSVIDPGLRDQVISEHGGYAMSLQMGFLTDDEDRQTGVTFVHSGDHQVSNGRIILDESLQKDYQTGDHLTHEQSGTTFTVAGFVPQAKFSHAPSAFLSADDAEQITRTKASQLIFVPGSDELSVSGLTAFSKSEFLNTIPSYNAEQLSLNMIVWFLIAISGMLFGIFFYMMNVQKIGLYGILKGLGVKTRDLFRMMWTQLIIITLIALTASLSIGFSLNAVSPGDLPYLLAPATAFQLSAVFTLVGFFGATLSGVQIKRIEPLQAIRQGEV</sequence>
<comment type="similarity">
    <text evidence="2">Belongs to the ABC-4 integral membrane protein family. HrtB subfamily.</text>
</comment>
<gene>
    <name evidence="13" type="ORF">KP77_34270</name>
</gene>
<dbReference type="EMBL" id="JXRQ01000030">
    <property type="protein sequence ID" value="KIL42797.1"/>
    <property type="molecule type" value="Genomic_DNA"/>
</dbReference>
<dbReference type="InterPro" id="IPR051125">
    <property type="entry name" value="ABC-4/HrtB_transporter"/>
</dbReference>
<comment type="caution">
    <text evidence="13">The sequence shown here is derived from an EMBL/GenBank/DDBJ whole genome shotgun (WGS) entry which is preliminary data.</text>
</comment>
<feature type="transmembrane region" description="Helical" evidence="11">
    <location>
        <begin position="218"/>
        <end position="238"/>
    </location>
</feature>
<comment type="subcellular location">
    <subcellularLocation>
        <location evidence="1">Cell membrane</location>
        <topology evidence="1">Multi-pass membrane protein</topology>
    </subcellularLocation>
</comment>
<dbReference type="PATRIC" id="fig|135826.4.peg.3404"/>
<evidence type="ECO:0000256" key="8">
    <source>
        <dbReference type="ARBA" id="ARBA00022989"/>
    </source>
</evidence>
<dbReference type="PANTHER" id="PTHR43738">
    <property type="entry name" value="ABC TRANSPORTER, MEMBRANE PROTEIN"/>
    <property type="match status" value="1"/>
</dbReference>
<keyword evidence="6" id="KW-1003">Cell membrane</keyword>
<evidence type="ECO:0000256" key="1">
    <source>
        <dbReference type="ARBA" id="ARBA00004651"/>
    </source>
</evidence>
<evidence type="ECO:0000256" key="9">
    <source>
        <dbReference type="ARBA" id="ARBA00023136"/>
    </source>
</evidence>
<keyword evidence="8 11" id="KW-1133">Transmembrane helix</keyword>
<dbReference type="InterPro" id="IPR003838">
    <property type="entry name" value="ABC3_permease_C"/>
</dbReference>
<comment type="subunit">
    <text evidence="3">The complex is composed of two ATP-binding proteins (HrtA), two transmembrane proteins (HrtB) and a solute-binding protein.</text>
</comment>
<evidence type="ECO:0000256" key="11">
    <source>
        <dbReference type="SAM" id="Phobius"/>
    </source>
</evidence>
<feature type="transmembrane region" description="Helical" evidence="11">
    <location>
        <begin position="259"/>
        <end position="283"/>
    </location>
</feature>
<dbReference type="Proteomes" id="UP000031950">
    <property type="component" value="Unassembled WGS sequence"/>
</dbReference>
<evidence type="ECO:0000256" key="2">
    <source>
        <dbReference type="ARBA" id="ARBA00008697"/>
    </source>
</evidence>
<keyword evidence="5" id="KW-0813">Transport</keyword>
<dbReference type="Pfam" id="PF02687">
    <property type="entry name" value="FtsX"/>
    <property type="match status" value="1"/>
</dbReference>
<comment type="function">
    <text evidence="10">Part of the ABC transporter complex hrt involved in hemin import. Responsible for the translocation of the substrate across the membrane.</text>
</comment>
<name>A0A0C2V153_9BACL</name>
<evidence type="ECO:0000313" key="14">
    <source>
        <dbReference type="Proteomes" id="UP000031950"/>
    </source>
</evidence>
<organism evidence="13 14">
    <name type="scientific">Jeotgalibacillus alimentarius</name>
    <dbReference type="NCBI Taxonomy" id="135826"/>
    <lineage>
        <taxon>Bacteria</taxon>
        <taxon>Bacillati</taxon>
        <taxon>Bacillota</taxon>
        <taxon>Bacilli</taxon>
        <taxon>Bacillales</taxon>
        <taxon>Caryophanaceae</taxon>
        <taxon>Jeotgalibacillus</taxon>
    </lineage>
</organism>
<evidence type="ECO:0000256" key="3">
    <source>
        <dbReference type="ARBA" id="ARBA00011131"/>
    </source>
</evidence>
<keyword evidence="14" id="KW-1185">Reference proteome</keyword>
<feature type="domain" description="ABC3 transporter permease C-terminal" evidence="12">
    <location>
        <begin position="218"/>
        <end position="329"/>
    </location>
</feature>
<evidence type="ECO:0000256" key="5">
    <source>
        <dbReference type="ARBA" id="ARBA00022448"/>
    </source>
</evidence>
<feature type="transmembrane region" description="Helical" evidence="11">
    <location>
        <begin position="295"/>
        <end position="317"/>
    </location>
</feature>
<reference evidence="13 14" key="1">
    <citation type="submission" date="2015-01" db="EMBL/GenBank/DDBJ databases">
        <title>Genome sequence of Jeotgalibacillus alimentarius.</title>
        <authorList>
            <person name="Goh K.M."/>
            <person name="Chan K.-G."/>
            <person name="Yaakop A.S."/>
            <person name="Ee R."/>
            <person name="Gan H.M."/>
            <person name="Chan C.S."/>
        </authorList>
    </citation>
    <scope>NUCLEOTIDE SEQUENCE [LARGE SCALE GENOMIC DNA]</scope>
    <source>
        <strain evidence="13 14">YKJ-13</strain>
    </source>
</reference>
<accession>A0A0C2V153</accession>
<dbReference type="STRING" id="135826.KP77_34270"/>